<feature type="region of interest" description="Disordered" evidence="1">
    <location>
        <begin position="76"/>
        <end position="112"/>
    </location>
</feature>
<evidence type="ECO:0000313" key="4">
    <source>
        <dbReference type="EMBL" id="PNW71005.1"/>
    </source>
</evidence>
<dbReference type="RefSeq" id="XP_042915132.1">
    <property type="nucleotide sequence ID" value="XM_043072673.1"/>
</dbReference>
<feature type="compositionally biased region" description="Gly residues" evidence="1">
    <location>
        <begin position="3185"/>
        <end position="3203"/>
    </location>
</feature>
<feature type="region of interest" description="Disordered" evidence="1">
    <location>
        <begin position="3241"/>
        <end position="3308"/>
    </location>
</feature>
<feature type="compositionally biased region" description="Gly residues" evidence="1">
    <location>
        <begin position="1217"/>
        <end position="1226"/>
    </location>
</feature>
<feature type="region of interest" description="Disordered" evidence="1">
    <location>
        <begin position="3505"/>
        <end position="3533"/>
    </location>
</feature>
<feature type="compositionally biased region" description="Gly residues" evidence="1">
    <location>
        <begin position="832"/>
        <end position="842"/>
    </location>
</feature>
<feature type="region of interest" description="Disordered" evidence="1">
    <location>
        <begin position="1772"/>
        <end position="1798"/>
    </location>
</feature>
<dbReference type="InterPro" id="IPR011009">
    <property type="entry name" value="Kinase-like_dom_sf"/>
</dbReference>
<dbReference type="InterPro" id="IPR001245">
    <property type="entry name" value="Ser-Thr/Tyr_kinase_cat_dom"/>
</dbReference>
<feature type="compositionally biased region" description="Low complexity" evidence="1">
    <location>
        <begin position="2055"/>
        <end position="2078"/>
    </location>
</feature>
<feature type="compositionally biased region" description="Low complexity" evidence="1">
    <location>
        <begin position="426"/>
        <end position="440"/>
    </location>
</feature>
<dbReference type="GO" id="GO:0005524">
    <property type="term" value="F:ATP binding"/>
    <property type="evidence" value="ECO:0007669"/>
    <property type="project" value="InterPro"/>
</dbReference>
<feature type="compositionally biased region" description="Basic and acidic residues" evidence="1">
    <location>
        <begin position="532"/>
        <end position="546"/>
    </location>
</feature>
<dbReference type="GO" id="GO:0005737">
    <property type="term" value="C:cytoplasm"/>
    <property type="evidence" value="ECO:0000318"/>
    <property type="project" value="GO_Central"/>
</dbReference>
<feature type="compositionally biased region" description="Low complexity" evidence="1">
    <location>
        <begin position="627"/>
        <end position="648"/>
    </location>
</feature>
<dbReference type="EMBL" id="CM008978">
    <property type="protein sequence ID" value="PNW71005.1"/>
    <property type="molecule type" value="Genomic_DNA"/>
</dbReference>
<feature type="region of interest" description="Disordered" evidence="1">
    <location>
        <begin position="164"/>
        <end position="256"/>
    </location>
</feature>
<feature type="region of interest" description="Disordered" evidence="1">
    <location>
        <begin position="1542"/>
        <end position="1624"/>
    </location>
</feature>
<dbReference type="InterPro" id="IPR008266">
    <property type="entry name" value="Tyr_kinase_AS"/>
</dbReference>
<feature type="compositionally biased region" description="Low complexity" evidence="1">
    <location>
        <begin position="187"/>
        <end position="199"/>
    </location>
</feature>
<feature type="region of interest" description="Disordered" evidence="1">
    <location>
        <begin position="2949"/>
        <end position="2992"/>
    </location>
</feature>
<feature type="compositionally biased region" description="Polar residues" evidence="1">
    <location>
        <begin position="3340"/>
        <end position="3358"/>
    </location>
</feature>
<protein>
    <submittedName>
        <fullName evidence="4">Uncharacterized protein</fullName>
    </submittedName>
</protein>
<feature type="compositionally biased region" description="Low complexity" evidence="1">
    <location>
        <begin position="1844"/>
        <end position="1861"/>
    </location>
</feature>
<evidence type="ECO:0000313" key="5">
    <source>
        <dbReference type="Proteomes" id="UP000006906"/>
    </source>
</evidence>
<dbReference type="Gene3D" id="3.30.200.20">
    <property type="entry name" value="Phosphorylase Kinase, domain 1"/>
    <property type="match status" value="1"/>
</dbReference>
<feature type="compositionally biased region" description="Low complexity" evidence="1">
    <location>
        <begin position="3267"/>
        <end position="3296"/>
    </location>
</feature>
<feature type="compositionally biased region" description="Low complexity" evidence="1">
    <location>
        <begin position="1868"/>
        <end position="1891"/>
    </location>
</feature>
<feature type="compositionally biased region" description="Polar residues" evidence="1">
    <location>
        <begin position="548"/>
        <end position="570"/>
    </location>
</feature>
<feature type="compositionally biased region" description="Low complexity" evidence="1">
    <location>
        <begin position="1047"/>
        <end position="1057"/>
    </location>
</feature>
<feature type="compositionally biased region" description="Gly residues" evidence="1">
    <location>
        <begin position="3505"/>
        <end position="3526"/>
    </location>
</feature>
<evidence type="ECO:0000259" key="2">
    <source>
        <dbReference type="PROSITE" id="PS50011"/>
    </source>
</evidence>
<feature type="region of interest" description="Disordered" evidence="1">
    <location>
        <begin position="1465"/>
        <end position="1516"/>
    </location>
</feature>
<dbReference type="OrthoDB" id="10677962at2759"/>
<dbReference type="PROSITE" id="PS50112">
    <property type="entry name" value="PAS"/>
    <property type="match status" value="1"/>
</dbReference>
<evidence type="ECO:0000256" key="1">
    <source>
        <dbReference type="SAM" id="MobiDB-lite"/>
    </source>
</evidence>
<feature type="region of interest" description="Disordered" evidence="1">
    <location>
        <begin position="3322"/>
        <end position="3358"/>
    </location>
</feature>
<dbReference type="PROSITE" id="PS00109">
    <property type="entry name" value="PROTEIN_KINASE_TYR"/>
    <property type="match status" value="1"/>
</dbReference>
<feature type="region of interest" description="Disordered" evidence="1">
    <location>
        <begin position="2737"/>
        <end position="2784"/>
    </location>
</feature>
<feature type="region of interest" description="Disordered" evidence="1">
    <location>
        <begin position="2006"/>
        <end position="2096"/>
    </location>
</feature>
<sequence length="4496" mass="433110">MGACLGRPAAAEHGEVLAATGAQERRGAGSTAAASVIGSAIRQDVFVAEGATGGAAAAEGRGAGLALAAEPAAAAADTAPAGRGSGSGRASGDVSTRGRTSGEGSSPDLSRIQSADSPFHILLPRHSPEYAAAAAALAAAAPTTADSLSTEVTLLDPKRTLRAAAAARRSLSPGRNPRRSAEPPLTGGAAARRPPLRAGSFSSQGSRGVHRGGTSGLNSGGGSGTTGGNSTGRVLRYSLEGSGHGGGRHGSNPASAALLSPSGMSCSSSTSNIIVSIGPTVAVGMPITQLQQQAQLQQLQQQAQLHQLQLHHQQLLLALPGPSSTGAGPSAGAVMSSEAGGMMTTGAGSGAGVTSGGSGLSGSSAAVGGIDSGQSTNTASSSSRHRAMLLSAALRQQHQQQQLQQQHLYQQLQQPHQQRQPRQRGGDVPATAAAAAPSLGGARGPGASPEGPTAAFASRAFDAYLTGNVHGPLGDDGGDGSRHGGGMRDHGRLRELGGSGSPASATTTSSSSDDPSPARGRHRWQGNAAGREGGEAMEREQQEARIQHSPQSGGDVSSDNEAVVTSSLESTPLALPRLTPAGSETAPDATAATPAPAGGAVGPAAAASTAAASATAVRGVGALPSTTAAPAPAAGSGAGTGTNNAIGPGTSGPGTGGTSGTAGGSGRLGAKFRERYGTMAAAMGLRTAPDRRSRVGAQSAPAGLRAQLRQAAAAARAAAAAGAGAGGPGGGGAGGVAAGEGAAQQAAAPPVTGGLAVQLRTSPDPGGGGGVGGGSGLQGNMARFSWRRGGGIRGSAAGSGLSHSAALPSPFVSVEAGGGGGRAGADDLRRSGAGGAGGGGGADQQEYEGMVIGDSSGSDGGERESALASRFFGVLGGGVGGAAAMTVVEEGPEGEEMLCETNVMTGAAAEALPAAGAAGGAGTAPAVVASQQRANSGSGGVGAGRVRGGAGVGLSGQPSGGGGAGAAAVPNFGSHVSSIVSTLSWSSTGTSGDDPVAIAAAAAAAAADAAANAAAVAAAHDTAAAAAAAAVAHLSGEMPPPLPQLPPHTTTPQPRLSQLPVQAPQPRAVPACASTVAAPALPLAATFARCSSGRDQPDTPTLAPMFMPCARGPPRTAEAPRVLPTTPPPAQPAAAVSTLTASASLSGGSGYGTSPFARPPGAVPSHLAGEGSGASAVLSHEGGTAGAVNLNSMWSGALVSHLTLTSSLPSGAASSTGGCGGGGSDGGAHVQHRRASGGPVPVPIPAPAAGGRGGVLLSPKRDRSASPAATSSHHPFQTDMRAHVNLLQWQQQQRQLARPLPFAPRASTLQQAGAAATATHLALSPFAPTPPVLAAASGVNVPAAASESAASPALTAAGSGAEAGGGVRRCSDSEAQGPDLVPRGLSMWSGTAVSTLSPTPSSHDLGAGSVLTNSTTVSNTTAAYPSLQPQQAWLQQPGYELGLPDATAIASATAVLSTPTRPAIAPAPIATPSPTSRAAPASPVAAASGTRGTAAAGQRAAAATTHSSSRSGRAHQAPVEIDWTLRTAPVDTAALWALAKAAEEQGGEPQKPEGEGERVGEADDDQQPQQPQQGPHRPSVSGAVRELQKALSAITESTTLPPMTSAARAPLHRAGSSGVANTGAATPSLSHLLAVTGGRAVQRRRGNDLHPGDLGLPLPSDEAAAAAGAAAALPRTTFTFGEPGVTRDPLLNSRRRASVLVVVAARSASLALDSRLGRRANGAAARRVGSGGVVPDGASGRAAEFEAAADEAAAAAGMRVSVARQGRGCSMPELLQHDMDGDTDTGASTAEAQRADDSGGIGAVDIRAAADDARALTRAATTAVFMASGNVASRRYRRRSSLQVGASAGSGASASTSTAVSPRERDVGAGARRAGAEASAGAGAGADAEQPGPGPSPHDDEARAPAAPAAAAAVAVAPGGGHAQRSPAPTDAPPPPEVEAAAGGSRRDSFTGGGGFSGTSEYGLHETDDDDDAIDERLHFSSGDMAMQSPFAAAAAAALASTDSSYSRRLQGRPRHSHVSGRISGLGAGGNMWTPSRSPSPSMLSHSPSPPPPQEQLLPQGEAAAAAARQSAQHHPASLMLQQSKTEQPRMASRLTGEDSLVGAVCGGRRGGGSTILGGAAPPPFLFTLTSSVPGSEVDNLLALVGNVFQVPVVMVAAHLPGTIFVRIDQAAVAGAAAAAAAAATTACAASATAAGAISSEPIVPATAAARRAAAVAEAGAAAAAALVADLEWQMRLGAWAVGSCCLAGGGGAGGGGGGGAAGGTNMAATATAAAGGSSPGDEEGGLGLPDEDEGVVVVEDTVQDTRLAREAFVRIRPPVRFVVAAALEDDRPAAAAAAVFAAPVTGMAGGVDSDGDGDSRAGAGACDVALPGGGSFWCDADEGDGGGRLLGTLCMADFKPRSAATLAPALLANIRQLLLRQLSRDVRLYDERQRSRAVLSELLLSLQRLLDRHNRCLLLVELGAGPGGRWPVLYANHAWTSLTGMPREEVVGRDIKELITTAAASWSTTTSAPTAETAAAAPGQARRTVSTADGGAGGTVGRTSPVSALPPRHHSPCTPRRGSSTAAILSNAGADQPIDWVRFSGAFQGLRDFVVENARLPTAASAAGLGPSGDAAAGAMGAAQQSGLLATLRFRFVAREVAQDSGLLPACWRPLLGAIQERGSGRALLLICPSPPPGAPSPRHTRLVTGTLAAVEGGAVGGPVAGAPAGGAAVVGGGGTYRATRPGGRQVLLTPVLPPPPPAASTAATAGGGGGGGGAAGGLPPSRTASGGIPPAAAGGAGAVGGRTSPVLGGGGGGAVAGAAAAGGSGGLGSSGGPVRGLELRHVLGRGGFGAVHYGLWEGLPVAVKTLDISHSKFSVAGASLEAVMGAALDHPNIVKTLLLVEREREPARPRTVQMAPVAAAAVVPAVRPVAAGPAVAASPPQAQAAEGTTAALRPAVWAASAEKEASARRARAPSPPRLDLSSATPTSGGGGGGSHQASAVRTPPTLGSGAAFGSTAFMSQGLMSTLQSMGTAAATEAVPLQSAGGGGGGAGGAPPSHAPALQAEPRPRPPLAPSSSIGPAPQQPHTVIPLYDRFAGFRTLLRDRDGSIGAAGGVSGPAADGSFGANFFMLGGVGPDASVGAVGDVTAGGLGASVGAGDSAVAGPGGGDASAGGGPWRLAGTPASGTDGGINGGRPLLLNGGGGSGAGGGNTGSGGFLQHGTGSQLRTNGSAATRYTDVTVFSGAHTGGGVSTGAHTVHTTDGGVGRSLPPVAEGQSLHMQSSSVGSGALGSAAVRSGPTRTGSSATRTASGPGGSAAAGPARGSGGFFSCPAANWMPSGGSARRQPGGGDGSGRTRSALTPAQPSPGGSNSVSHLFTGLLNWRGRAPSHAALTAAAAAAAMTEEHDVELADQATPMTAPPAFPVVDVATVFTTTAAPSAPLSRGPSGAGTGAAGALTGGPAGAAATACPRILEGSSNLTLSASGGGSSLGGSRGWTSMTSAQIAAASKLTSASAYRRGAGSGVHTGGGGQGGRDAGGGAGDDQHSGVRQAQAAFPLAAAQVDAATGAAEGAAGASPASPSGLDPRLGHPPHLQLLQQLNKQRVQNGEGCSGPGGAAGWLRRLPSRRPSANVGPGFGGGVGPTTRGEGGDSSGWVGAGVGGGDGSVGGHDGGDNPVSQALRTLAARRRGSGSSRDLASALAPVPAPAPAPAGAQAPSSAPQVLAAAGAPGVHTSRTGAGFADTQVSQARGAPSWPAGSTAMLGLPAATAPATASLTAPAAAASAADAADAAAAATQVAEAQAAAAEAAAQGSTRSSANFSNYDSDSDLMAPALDSPRTAARKERQAKRAAAAADAAKAVAAAAAARDASMGTHHLPLANILSSGGVGGGGGGGGGGFAGGSAGGTSSAAVTGTTGGGGAERSMWPSGGGGVMGGMLPPSGPALFGMPLPGGGMAGGNSPDEIWIVMEYCDLGTLQTALEKGLFAQPPDPASPIHPSGGPAAAAAAATAAAVGGRRSSFAIFSAPVSGTGLAGGPDDGADGAGGGVVGGGGPLGGPLGAPLGGGLGGGLDTRMLSVQMRPRDVDLRALVATALEVASALRYLHALGIMHGDVTGHNVMLVSQDRASLPYNLSYRSRCSSAILTGSPRSGTGGLGTGAFAGGWTAAAGGTGSTAAGTGGGGVAGALLSGSLRAPASEGGADGGGGTGAITPAAAAAAVPGTRHICHALGLSGGGGNASALHSGHSGHSGIGTAAGAGCGGGAVRPSSAYAMPAPARMDSNASSGLPSGGVMQGGADAVGGGTAGSGTHLAAAAAAAMPSPQASVAASSNTSWLPPVAPVSVCRNCGRSFVAKLADFGLSRMLTAQSRIRTRSFGMITFMPPEVLVSGMVSQATDVYSFGVLLWQMYTGQRPWSGMNTGQIVYHVGMKAAQLPFPPASPPQLVALSRACTHPDPRQRCSFTRVNEELVAWAQQLGLELTEAALPAAPAVAAAAPASASAVGSGAAGAGRAPQRQ</sequence>
<feature type="compositionally biased region" description="Polar residues" evidence="1">
    <location>
        <begin position="3795"/>
        <end position="3808"/>
    </location>
</feature>
<feature type="region of interest" description="Disordered" evidence="1">
    <location>
        <begin position="472"/>
        <end position="602"/>
    </location>
</feature>
<dbReference type="InterPro" id="IPR000719">
    <property type="entry name" value="Prot_kinase_dom"/>
</dbReference>
<feature type="compositionally biased region" description="Gly residues" evidence="1">
    <location>
        <begin position="765"/>
        <end position="777"/>
    </location>
</feature>
<dbReference type="GO" id="GO:0007165">
    <property type="term" value="P:signal transduction"/>
    <property type="evidence" value="ECO:0000318"/>
    <property type="project" value="GO_Central"/>
</dbReference>
<feature type="region of interest" description="Disordered" evidence="1">
    <location>
        <begin position="3588"/>
        <end position="3658"/>
    </location>
</feature>
<feature type="compositionally biased region" description="Low complexity" evidence="1">
    <location>
        <begin position="2507"/>
        <end position="2522"/>
    </location>
</feature>
<feature type="region of interest" description="Disordered" evidence="1">
    <location>
        <begin position="1037"/>
        <end position="1057"/>
    </location>
</feature>
<dbReference type="KEGG" id="cre:CHLRE_17g742400v5"/>
<feature type="region of interest" description="Disordered" evidence="1">
    <location>
        <begin position="2507"/>
        <end position="2565"/>
    </location>
</feature>
<dbReference type="PROSITE" id="PS50011">
    <property type="entry name" value="PROTEIN_KINASE_DOM"/>
    <property type="match status" value="1"/>
</dbReference>
<feature type="compositionally biased region" description="Low complexity" evidence="1">
    <location>
        <begin position="1465"/>
        <end position="1515"/>
    </location>
</feature>
<feature type="region of interest" description="Disordered" evidence="1">
    <location>
        <begin position="1090"/>
        <end position="1138"/>
    </location>
</feature>
<feature type="compositionally biased region" description="Basic residues" evidence="1">
    <location>
        <begin position="2010"/>
        <end position="2019"/>
    </location>
</feature>
<feature type="region of interest" description="Disordered" evidence="1">
    <location>
        <begin position="3885"/>
        <end position="3919"/>
    </location>
</feature>
<feature type="compositionally biased region" description="Low complexity" evidence="1">
    <location>
        <begin position="90"/>
        <end position="106"/>
    </location>
</feature>
<feature type="region of interest" description="Disordered" evidence="1">
    <location>
        <begin position="3670"/>
        <end position="3722"/>
    </location>
</feature>
<feature type="compositionally biased region" description="Low complexity" evidence="1">
    <location>
        <begin position="501"/>
        <end position="518"/>
    </location>
</feature>
<feature type="region of interest" description="Disordered" evidence="1">
    <location>
        <begin position="627"/>
        <end position="667"/>
    </location>
</feature>
<feature type="compositionally biased region" description="Gly residues" evidence="1">
    <location>
        <begin position="3029"/>
        <end position="3038"/>
    </location>
</feature>
<dbReference type="Gene3D" id="1.10.510.10">
    <property type="entry name" value="Transferase(Phosphotransferase) domain 1"/>
    <property type="match status" value="2"/>
</dbReference>
<name>A0A2K3CRV5_CHLRE</name>
<feature type="compositionally biased region" description="Polar residues" evidence="1">
    <location>
        <begin position="3206"/>
        <end position="3215"/>
    </location>
</feature>
<feature type="region of interest" description="Disordered" evidence="1">
    <location>
        <begin position="1842"/>
        <end position="1969"/>
    </location>
</feature>
<dbReference type="InterPro" id="IPR051681">
    <property type="entry name" value="Ser/Thr_Kinases-Pseudokinases"/>
</dbReference>
<dbReference type="InterPro" id="IPR000014">
    <property type="entry name" value="PAS"/>
</dbReference>
<keyword evidence="5" id="KW-1185">Reference proteome</keyword>
<proteinExistence type="predicted"/>
<dbReference type="GeneID" id="5726677"/>
<dbReference type="SUPFAM" id="SSF56112">
    <property type="entry name" value="Protein kinase-like (PK-like)"/>
    <property type="match status" value="1"/>
</dbReference>
<dbReference type="STRING" id="3055.A0A2K3CRV5"/>
<feature type="compositionally biased region" description="Low complexity" evidence="1">
    <location>
        <begin position="1351"/>
        <end position="1360"/>
    </location>
</feature>
<feature type="compositionally biased region" description="Gly residues" evidence="1">
    <location>
        <begin position="211"/>
        <end position="230"/>
    </location>
</feature>
<feature type="region of interest" description="Disordered" evidence="1">
    <location>
        <begin position="345"/>
        <end position="454"/>
    </location>
</feature>
<feature type="domain" description="PAS" evidence="3">
    <location>
        <begin position="2473"/>
        <end position="2500"/>
    </location>
</feature>
<feature type="compositionally biased region" description="Low complexity" evidence="1">
    <location>
        <begin position="2035"/>
        <end position="2047"/>
    </location>
</feature>
<feature type="compositionally biased region" description="Low complexity" evidence="1">
    <location>
        <begin position="3695"/>
        <end position="3705"/>
    </location>
</feature>
<feature type="region of interest" description="Disordered" evidence="1">
    <location>
        <begin position="1209"/>
        <end position="1275"/>
    </location>
</feature>
<dbReference type="Pfam" id="PF07714">
    <property type="entry name" value="PK_Tyr_Ser-Thr"/>
    <property type="match status" value="2"/>
</dbReference>
<feature type="compositionally biased region" description="Basic and acidic residues" evidence="1">
    <location>
        <begin position="479"/>
        <end position="495"/>
    </location>
</feature>
<feature type="compositionally biased region" description="Acidic residues" evidence="1">
    <location>
        <begin position="2281"/>
        <end position="2291"/>
    </location>
</feature>
<organism evidence="4 5">
    <name type="scientific">Chlamydomonas reinhardtii</name>
    <name type="common">Chlamydomonas smithii</name>
    <dbReference type="NCBI Taxonomy" id="3055"/>
    <lineage>
        <taxon>Eukaryota</taxon>
        <taxon>Viridiplantae</taxon>
        <taxon>Chlorophyta</taxon>
        <taxon>core chlorophytes</taxon>
        <taxon>Chlorophyceae</taxon>
        <taxon>CS clade</taxon>
        <taxon>Chlamydomonadales</taxon>
        <taxon>Chlamydomonadaceae</taxon>
        <taxon>Chlamydomonas</taxon>
    </lineage>
</organism>
<feature type="region of interest" description="Disordered" evidence="1">
    <location>
        <begin position="1351"/>
        <end position="1386"/>
    </location>
</feature>
<dbReference type="Gramene" id="PNW71005">
    <property type="protein sequence ID" value="PNW71005"/>
    <property type="gene ID" value="CHLRE_17g742400v5"/>
</dbReference>
<feature type="domain" description="Protein kinase" evidence="2">
    <location>
        <begin position="3787"/>
        <end position="4453"/>
    </location>
</feature>
<dbReference type="InParanoid" id="A0A2K3CRV5"/>
<dbReference type="Proteomes" id="UP000006906">
    <property type="component" value="Chromosome 17"/>
</dbReference>
<feature type="region of interest" description="Disordered" evidence="1">
    <location>
        <begin position="3793"/>
        <end position="3833"/>
    </location>
</feature>
<feature type="compositionally biased region" description="Low complexity" evidence="1">
    <location>
        <begin position="361"/>
        <end position="382"/>
    </location>
</feature>
<feature type="compositionally biased region" description="Gly residues" evidence="1">
    <location>
        <begin position="347"/>
        <end position="360"/>
    </location>
</feature>
<feature type="compositionally biased region" description="Gly residues" evidence="1">
    <location>
        <begin position="3634"/>
        <end position="3654"/>
    </location>
</feature>
<feature type="compositionally biased region" description="Low complexity" evidence="1">
    <location>
        <begin position="1265"/>
        <end position="1275"/>
    </location>
</feature>
<feature type="region of interest" description="Disordered" evidence="1">
    <location>
        <begin position="756"/>
        <end position="782"/>
    </location>
</feature>
<feature type="compositionally biased region" description="Gly residues" evidence="1">
    <location>
        <begin position="649"/>
        <end position="667"/>
    </location>
</feature>
<feature type="region of interest" description="Disordered" evidence="1">
    <location>
        <begin position="1151"/>
        <end position="1176"/>
    </location>
</feature>
<feature type="compositionally biased region" description="Low complexity" evidence="1">
    <location>
        <begin position="394"/>
        <end position="420"/>
    </location>
</feature>
<feature type="compositionally biased region" description="Gly residues" evidence="1">
    <location>
        <begin position="3297"/>
        <end position="3308"/>
    </location>
</feature>
<reference evidence="4 5" key="1">
    <citation type="journal article" date="2007" name="Science">
        <title>The Chlamydomonas genome reveals the evolution of key animal and plant functions.</title>
        <authorList>
            <person name="Merchant S.S."/>
            <person name="Prochnik S.E."/>
            <person name="Vallon O."/>
            <person name="Harris E.H."/>
            <person name="Karpowicz S.J."/>
            <person name="Witman G.B."/>
            <person name="Terry A."/>
            <person name="Salamov A."/>
            <person name="Fritz-Laylin L.K."/>
            <person name="Marechal-Drouard L."/>
            <person name="Marshall W.F."/>
            <person name="Qu L.H."/>
            <person name="Nelson D.R."/>
            <person name="Sanderfoot A.A."/>
            <person name="Spalding M.H."/>
            <person name="Kapitonov V.V."/>
            <person name="Ren Q."/>
            <person name="Ferris P."/>
            <person name="Lindquist E."/>
            <person name="Shapiro H."/>
            <person name="Lucas S.M."/>
            <person name="Grimwood J."/>
            <person name="Schmutz J."/>
            <person name="Cardol P."/>
            <person name="Cerutti H."/>
            <person name="Chanfreau G."/>
            <person name="Chen C.L."/>
            <person name="Cognat V."/>
            <person name="Croft M.T."/>
            <person name="Dent R."/>
            <person name="Dutcher S."/>
            <person name="Fernandez E."/>
            <person name="Fukuzawa H."/>
            <person name="Gonzalez-Ballester D."/>
            <person name="Gonzalez-Halphen D."/>
            <person name="Hallmann A."/>
            <person name="Hanikenne M."/>
            <person name="Hippler M."/>
            <person name="Inwood W."/>
            <person name="Jabbari K."/>
            <person name="Kalanon M."/>
            <person name="Kuras R."/>
            <person name="Lefebvre P.A."/>
            <person name="Lemaire S.D."/>
            <person name="Lobanov A.V."/>
            <person name="Lohr M."/>
            <person name="Manuell A."/>
            <person name="Meier I."/>
            <person name="Mets L."/>
            <person name="Mittag M."/>
            <person name="Mittelmeier T."/>
            <person name="Moroney J.V."/>
            <person name="Moseley J."/>
            <person name="Napoli C."/>
            <person name="Nedelcu A.M."/>
            <person name="Niyogi K."/>
            <person name="Novoselov S.V."/>
            <person name="Paulsen I.T."/>
            <person name="Pazour G."/>
            <person name="Purton S."/>
            <person name="Ral J.P."/>
            <person name="Riano-Pachon D.M."/>
            <person name="Riekhof W."/>
            <person name="Rymarquis L."/>
            <person name="Schroda M."/>
            <person name="Stern D."/>
            <person name="Umen J."/>
            <person name="Willows R."/>
            <person name="Wilson N."/>
            <person name="Zimmer S.L."/>
            <person name="Allmer J."/>
            <person name="Balk J."/>
            <person name="Bisova K."/>
            <person name="Chen C.J."/>
            <person name="Elias M."/>
            <person name="Gendler K."/>
            <person name="Hauser C."/>
            <person name="Lamb M.R."/>
            <person name="Ledford H."/>
            <person name="Long J.C."/>
            <person name="Minagawa J."/>
            <person name="Page M.D."/>
            <person name="Pan J."/>
            <person name="Pootakham W."/>
            <person name="Roje S."/>
            <person name="Rose A."/>
            <person name="Stahlberg E."/>
            <person name="Terauchi A.M."/>
            <person name="Yang P."/>
            <person name="Ball S."/>
            <person name="Bowler C."/>
            <person name="Dieckmann C.L."/>
            <person name="Gladyshev V.N."/>
            <person name="Green P."/>
            <person name="Jorgensen R."/>
            <person name="Mayfield S."/>
            <person name="Mueller-Roeber B."/>
            <person name="Rajamani S."/>
            <person name="Sayre R.T."/>
            <person name="Brokstein P."/>
            <person name="Dubchak I."/>
            <person name="Goodstein D."/>
            <person name="Hornick L."/>
            <person name="Huang Y.W."/>
            <person name="Jhaveri J."/>
            <person name="Luo Y."/>
            <person name="Martinez D."/>
            <person name="Ngau W.C."/>
            <person name="Otillar B."/>
            <person name="Poliakov A."/>
            <person name="Porter A."/>
            <person name="Szajkowski L."/>
            <person name="Werner G."/>
            <person name="Zhou K."/>
            <person name="Grigoriev I.V."/>
            <person name="Rokhsar D.S."/>
            <person name="Grossman A.R."/>
        </authorList>
    </citation>
    <scope>NUCLEOTIDE SEQUENCE [LARGE SCALE GENOMIC DNA]</scope>
    <source>
        <strain evidence="5">CC-503</strain>
    </source>
</reference>
<dbReference type="ExpressionAtlas" id="A0A2K3CRV5">
    <property type="expression patterns" value="baseline"/>
</dbReference>
<gene>
    <name evidence="4" type="ORF">CHLRE_17g742400v5</name>
</gene>
<feature type="compositionally biased region" description="Low complexity" evidence="1">
    <location>
        <begin position="1904"/>
        <end position="1917"/>
    </location>
</feature>
<feature type="region of interest" description="Disordered" evidence="1">
    <location>
        <begin position="3185"/>
        <end position="3215"/>
    </location>
</feature>
<feature type="compositionally biased region" description="Gly residues" evidence="1">
    <location>
        <begin position="2751"/>
        <end position="2762"/>
    </location>
</feature>
<dbReference type="PANTHER" id="PTHR44329">
    <property type="entry name" value="SERINE/THREONINE-PROTEIN KINASE TNNI3K-RELATED"/>
    <property type="match status" value="1"/>
</dbReference>
<accession>A0A2K3CRV5</accession>
<evidence type="ECO:0000259" key="3">
    <source>
        <dbReference type="PROSITE" id="PS50112"/>
    </source>
</evidence>
<feature type="region of interest" description="Disordered" evidence="1">
    <location>
        <begin position="816"/>
        <end position="864"/>
    </location>
</feature>
<feature type="region of interest" description="Disordered" evidence="1">
    <location>
        <begin position="3025"/>
        <end position="3071"/>
    </location>
</feature>
<feature type="compositionally biased region" description="Basic and acidic residues" evidence="1">
    <location>
        <begin position="1550"/>
        <end position="1561"/>
    </location>
</feature>
<dbReference type="GO" id="GO:0004672">
    <property type="term" value="F:protein kinase activity"/>
    <property type="evidence" value="ECO:0000318"/>
    <property type="project" value="GO_Central"/>
</dbReference>
<feature type="region of interest" description="Disordered" evidence="1">
    <location>
        <begin position="3555"/>
        <end position="3576"/>
    </location>
</feature>
<feature type="compositionally biased region" description="Low complexity" evidence="1">
    <location>
        <begin position="2763"/>
        <end position="2779"/>
    </location>
</feature>
<dbReference type="PANTHER" id="PTHR44329:SF214">
    <property type="entry name" value="PROTEIN KINASE DOMAIN-CONTAINING PROTEIN"/>
    <property type="match status" value="1"/>
</dbReference>
<feature type="compositionally biased region" description="Low complexity" evidence="1">
    <location>
        <begin position="3675"/>
        <end position="3687"/>
    </location>
</feature>
<feature type="compositionally biased region" description="Low complexity" evidence="1">
    <location>
        <begin position="585"/>
        <end position="602"/>
    </location>
</feature>
<feature type="region of interest" description="Disordered" evidence="1">
    <location>
        <begin position="2272"/>
        <end position="2291"/>
    </location>
</feature>